<dbReference type="PANTHER" id="PTHR16305">
    <property type="entry name" value="TESTICULAR SOLUBLE ADENYLYL CYCLASE"/>
    <property type="match status" value="1"/>
</dbReference>
<accession>A0ABW7AJ32</accession>
<keyword evidence="1" id="KW-0547">Nucleotide-binding</keyword>
<dbReference type="InterPro" id="IPR000792">
    <property type="entry name" value="Tscrpt_reg_LuxR_C"/>
</dbReference>
<dbReference type="InterPro" id="IPR036388">
    <property type="entry name" value="WH-like_DNA-bd_sf"/>
</dbReference>
<dbReference type="Gene3D" id="3.40.50.300">
    <property type="entry name" value="P-loop containing nucleotide triphosphate hydrolases"/>
    <property type="match status" value="1"/>
</dbReference>
<dbReference type="SMART" id="SM00421">
    <property type="entry name" value="HTH_LUXR"/>
    <property type="match status" value="1"/>
</dbReference>
<dbReference type="SUPFAM" id="SSF46894">
    <property type="entry name" value="C-terminal effector domain of the bipartite response regulators"/>
    <property type="match status" value="1"/>
</dbReference>
<protein>
    <submittedName>
        <fullName evidence="4">AAA family ATPase</fullName>
    </submittedName>
</protein>
<evidence type="ECO:0000313" key="5">
    <source>
        <dbReference type="Proteomes" id="UP001603978"/>
    </source>
</evidence>
<proteinExistence type="predicted"/>
<evidence type="ECO:0000259" key="3">
    <source>
        <dbReference type="PROSITE" id="PS50043"/>
    </source>
</evidence>
<feature type="domain" description="HTH luxR-type" evidence="3">
    <location>
        <begin position="862"/>
        <end position="927"/>
    </location>
</feature>
<evidence type="ECO:0000256" key="2">
    <source>
        <dbReference type="ARBA" id="ARBA00022840"/>
    </source>
</evidence>
<dbReference type="CDD" id="cd06170">
    <property type="entry name" value="LuxR_C_like"/>
    <property type="match status" value="1"/>
</dbReference>
<keyword evidence="5" id="KW-1185">Reference proteome</keyword>
<dbReference type="PROSITE" id="PS00622">
    <property type="entry name" value="HTH_LUXR_1"/>
    <property type="match status" value="1"/>
</dbReference>
<name>A0ABW7AJ32_9ACTN</name>
<dbReference type="Pfam" id="PF00196">
    <property type="entry name" value="GerE"/>
    <property type="match status" value="1"/>
</dbReference>
<keyword evidence="2" id="KW-0067">ATP-binding</keyword>
<dbReference type="PANTHER" id="PTHR16305:SF35">
    <property type="entry name" value="TRANSCRIPTIONAL ACTIVATOR DOMAIN"/>
    <property type="match status" value="1"/>
</dbReference>
<dbReference type="InterPro" id="IPR016032">
    <property type="entry name" value="Sig_transdc_resp-reg_C-effctor"/>
</dbReference>
<dbReference type="Proteomes" id="UP001603978">
    <property type="component" value="Unassembled WGS sequence"/>
</dbReference>
<reference evidence="4 5" key="1">
    <citation type="submission" date="2024-10" db="EMBL/GenBank/DDBJ databases">
        <authorList>
            <person name="Topkara A.R."/>
            <person name="Saygin H."/>
        </authorList>
    </citation>
    <scope>NUCLEOTIDE SEQUENCE [LARGE SCALE GENOMIC DNA]</scope>
    <source>
        <strain evidence="4 5">M3C6</strain>
    </source>
</reference>
<dbReference type="RefSeq" id="WP_393170445.1">
    <property type="nucleotide sequence ID" value="NZ_JBICRM010000018.1"/>
</dbReference>
<dbReference type="Gene3D" id="1.10.10.10">
    <property type="entry name" value="Winged helix-like DNA-binding domain superfamily/Winged helix DNA-binding domain"/>
    <property type="match status" value="1"/>
</dbReference>
<comment type="caution">
    <text evidence="4">The sequence shown here is derived from an EMBL/GenBank/DDBJ whole genome shotgun (WGS) entry which is preliminary data.</text>
</comment>
<gene>
    <name evidence="4" type="ORF">ACFLIM_28055</name>
</gene>
<dbReference type="InterPro" id="IPR027417">
    <property type="entry name" value="P-loop_NTPase"/>
</dbReference>
<dbReference type="Pfam" id="PF13191">
    <property type="entry name" value="AAA_16"/>
    <property type="match status" value="1"/>
</dbReference>
<organism evidence="4 5">
    <name type="scientific">Nonomuraea marmarensis</name>
    <dbReference type="NCBI Taxonomy" id="3351344"/>
    <lineage>
        <taxon>Bacteria</taxon>
        <taxon>Bacillati</taxon>
        <taxon>Actinomycetota</taxon>
        <taxon>Actinomycetes</taxon>
        <taxon>Streptosporangiales</taxon>
        <taxon>Streptosporangiaceae</taxon>
        <taxon>Nonomuraea</taxon>
    </lineage>
</organism>
<evidence type="ECO:0000313" key="4">
    <source>
        <dbReference type="EMBL" id="MFG1707053.1"/>
    </source>
</evidence>
<dbReference type="PROSITE" id="PS50043">
    <property type="entry name" value="HTH_LUXR_2"/>
    <property type="match status" value="1"/>
</dbReference>
<dbReference type="EMBL" id="JBICRM010000018">
    <property type="protein sequence ID" value="MFG1707053.1"/>
    <property type="molecule type" value="Genomic_DNA"/>
</dbReference>
<dbReference type="PRINTS" id="PR00038">
    <property type="entry name" value="HTHLUXR"/>
</dbReference>
<dbReference type="InterPro" id="IPR041664">
    <property type="entry name" value="AAA_16"/>
</dbReference>
<sequence length="930" mass="99779">MDGVFVGRRRELAELGRRRSDAAEGRGGVVLVVGEAGIGKSALVERLIGDFGADGVPVLVGRAVLDEGMPAFWPWIRLLGAPAGAAHGLGQELLAVGRPAAFALAAAARFEMIDRTARALVVAATERGLLVVLEDLQWADEASLQLLRYLAGELPGSRLLLVGTFRDEGVPPLLTDVGGLGGVQLLRLRPLGVEEVAEYLSWVGAGEVHPSWPARVHRYSGGNALFVRELAQVLITERLLAAPAVELPVPVQLRRLVSHRLDGLSESCRRLLAGCAVYGEEVNVRVLEAEPEPLAEAVAAGVLVEDVAAPDRLRWSHALVRAAYYEDIPRAERLAWHRRLAEALATSGGKGRAVDSARHWLRVAVDQPSRRAAIAACGHAAQEAGDLLAFDDVAYWHGQALGLIEDDTERCQTLLALADAAYRGGQVAEALDWCAGAADLAEWLDRPDLLADAAIVVQGIGGPHATTVAQLCVRARDRLGEEDSARHARVLAQHALTMTINDIADADPVSRRALEMAERSGETDAIIDAVHARHQVVGGPDSVEERLSLGNRLREIAGTQDRPIAALWGHTWRIDAAFQLGAIQTVSSELVELEGLADRVGWPLARWHLLRGHASLALLAGRFDEAERLAESFRKIADRTQDLSAQGAFFVFHSLLWRRTGRPGDIREVLASLPESYVALAERIPVLMSVSAMLHLDGGDRDHAAVLFEGLRASIDGLPVNQRWTMIVTSTGELAAAFGDRDTAALCYRLLLPYGGYYDNQAAGCNGAVARTLGTLAAATDRLDDADRHFSTAATMERRIAALPHRALAQLAHAQALMSRGASGDRARALDLAEQAALTARRLGMAPAARAAAQLADELAGVRGGPVTLTRREHEITGLVATGLANREIAERLVVSERTVETHVSHVLGKLGLANRTQLTAWALRAGIRT</sequence>
<dbReference type="SUPFAM" id="SSF52540">
    <property type="entry name" value="P-loop containing nucleoside triphosphate hydrolases"/>
    <property type="match status" value="1"/>
</dbReference>
<evidence type="ECO:0000256" key="1">
    <source>
        <dbReference type="ARBA" id="ARBA00022741"/>
    </source>
</evidence>